<proteinExistence type="predicted"/>
<sequence length="88" mass="10097">MRHILSFETDHGDPESGVWQYQVMELDSLGKVQLWYKPSPESFFPQVWEIGHSKEIPADLSAESVADIMRDFITGVIDSDEYNALLPR</sequence>
<evidence type="ECO:0000313" key="2">
    <source>
        <dbReference type="Proteomes" id="UP000317263"/>
    </source>
</evidence>
<accession>A0A514DHG5</accession>
<name>A0A514DHG5_9CAUD</name>
<organism evidence="1 2">
    <name type="scientific">Mycobacterium phage Stephig9</name>
    <dbReference type="NCBI Taxonomy" id="2591224"/>
    <lineage>
        <taxon>Viruses</taxon>
        <taxon>Duplodnaviria</taxon>
        <taxon>Heunggongvirae</taxon>
        <taxon>Uroviricota</taxon>
        <taxon>Caudoviricetes</taxon>
        <taxon>Fromanvirus</taxon>
        <taxon>Fromanvirus astro</taxon>
    </lineage>
</organism>
<gene>
    <name evidence="1" type="primary">98</name>
    <name evidence="1" type="ORF">SEA_STEPHIG9_98</name>
</gene>
<protein>
    <submittedName>
        <fullName evidence="1">Uncharacterized protein</fullName>
    </submittedName>
</protein>
<dbReference type="Proteomes" id="UP000317263">
    <property type="component" value="Segment"/>
</dbReference>
<reference evidence="1 2" key="1">
    <citation type="submission" date="2019-05" db="EMBL/GenBank/DDBJ databases">
        <authorList>
            <person name="Chung H.-M."/>
            <person name="Dalia R."/>
            <person name="Diaz J."/>
            <person name="Khakhina S."/>
            <person name="Lee-Soety J.Y."/>
            <person name="Lindberg H.M."/>
            <person name="Pape-Zambito D.A."/>
            <person name="Sunnen C.N."/>
            <person name="Garlena R.A."/>
            <person name="Russell D.A."/>
            <person name="Pope W.H."/>
            <person name="Jacobs-Sera D."/>
            <person name="Hatfull G.F."/>
        </authorList>
    </citation>
    <scope>NUCLEOTIDE SEQUENCE [LARGE SCALE GENOMIC DNA]</scope>
</reference>
<evidence type="ECO:0000313" key="1">
    <source>
        <dbReference type="EMBL" id="QDH93043.1"/>
    </source>
</evidence>
<dbReference type="EMBL" id="MK937605">
    <property type="protein sequence ID" value="QDH93043.1"/>
    <property type="molecule type" value="Genomic_DNA"/>
</dbReference>